<feature type="region of interest" description="Disordered" evidence="2">
    <location>
        <begin position="430"/>
        <end position="450"/>
    </location>
</feature>
<dbReference type="PANTHER" id="PTHR22089">
    <property type="entry name" value="MIRROR-IMAGE POLYDACTYLY GENE 1 PROTEIN"/>
    <property type="match status" value="1"/>
</dbReference>
<keyword evidence="1" id="KW-0175">Coiled coil</keyword>
<feature type="region of interest" description="Disordered" evidence="2">
    <location>
        <begin position="313"/>
        <end position="336"/>
    </location>
</feature>
<organism evidence="3 4">
    <name type="scientific">Holothuria leucospilota</name>
    <name type="common">Black long sea cucumber</name>
    <name type="synonym">Mertensiothuria leucospilota</name>
    <dbReference type="NCBI Taxonomy" id="206669"/>
    <lineage>
        <taxon>Eukaryota</taxon>
        <taxon>Metazoa</taxon>
        <taxon>Echinodermata</taxon>
        <taxon>Eleutherozoa</taxon>
        <taxon>Echinozoa</taxon>
        <taxon>Holothuroidea</taxon>
        <taxon>Aspidochirotacea</taxon>
        <taxon>Aspidochirotida</taxon>
        <taxon>Holothuriidae</taxon>
        <taxon>Holothuria</taxon>
    </lineage>
</organism>
<feature type="coiled-coil region" evidence="1">
    <location>
        <begin position="348"/>
        <end position="382"/>
    </location>
</feature>
<reference evidence="3" key="1">
    <citation type="submission" date="2021-10" db="EMBL/GenBank/DDBJ databases">
        <title>Tropical sea cucumber genome reveals ecological adaptation and Cuvierian tubules defense mechanism.</title>
        <authorList>
            <person name="Chen T."/>
        </authorList>
    </citation>
    <scope>NUCLEOTIDE SEQUENCE</scope>
    <source>
        <strain evidence="3">Nanhai2018</strain>
        <tissue evidence="3">Muscle</tissue>
    </source>
</reference>
<feature type="compositionally biased region" description="Polar residues" evidence="2">
    <location>
        <begin position="149"/>
        <end position="158"/>
    </location>
</feature>
<dbReference type="AlphaFoldDB" id="A0A9Q1CIZ6"/>
<accession>A0A9Q1CIZ6</accession>
<feature type="compositionally biased region" description="Low complexity" evidence="2">
    <location>
        <begin position="323"/>
        <end position="334"/>
    </location>
</feature>
<feature type="region of interest" description="Disordered" evidence="2">
    <location>
        <begin position="92"/>
        <end position="196"/>
    </location>
</feature>
<feature type="coiled-coil region" evidence="1">
    <location>
        <begin position="505"/>
        <end position="570"/>
    </location>
</feature>
<dbReference type="PANTHER" id="PTHR22089:SF2">
    <property type="entry name" value="MIRROR-IMAGE POLYDACTYLY GENE 1 PROTEIN"/>
    <property type="match status" value="1"/>
</dbReference>
<gene>
    <name evidence="3" type="ORF">HOLleu_08593</name>
</gene>
<feature type="compositionally biased region" description="Basic and acidic residues" evidence="2">
    <location>
        <begin position="165"/>
        <end position="179"/>
    </location>
</feature>
<sequence length="670" mass="75648">MADVFRPPENESGEESNQEIPPLGSEECMERSDSESNVNLHQAAEDTGDVFKYLRGQVAKKDQEVQRERALRRAAEKRQLDKSLEEPFVDLYAGSNPSVNEELKERLSTQARLNRLLGERKSAGKVSPSSRKQESRRQVPRLPVKNKAQRSPESSLSMDTMGDQESSKEFSKKKSDTNRGHQRRRSAENYSSPPRQFVGPYGQWYEESHIYPTGSYTLHTPWLSPHRVVHFDANGRHSLPVYSGRPPDKETPSYQPDGQSDSSIKDSPTRTSDVPLHSTPILSSDKGRLPSANISSRSFGVPVGVQVNGIMSNSEQKQDSSPKSDSMSKSINSPGDFTTGLPFLITELGTAKDLNKELSEKLSEAEKELESLQIKQNLCEAMMESEIAAKGAALVEEIFAAQKEHDEAILARMRLANDERDDALSRAKMLQEKDDFDSGTDVNSNEDDDNHKDVAIRNLMKKLSNANSQSDIRKYGHAIVHHIGNSKDKRKRITSEEMRAIIEEKDAAITLSKKLEREIVQLKKNHEDAKYKRGNMESLKSELKSSKKERDAALLKAKKLQEELENLKMYYSLHKSLSQESQLRDQFNNSLVTIEGQVKSRDQILAQTQKENAHLSSQLTAITNERNSLALKVQQLEQENSYYKQENQKQERLVGVLRKKITEGTVKTVN</sequence>
<feature type="compositionally biased region" description="Polar residues" evidence="2">
    <location>
        <begin position="252"/>
        <end position="262"/>
    </location>
</feature>
<evidence type="ECO:0000313" key="3">
    <source>
        <dbReference type="EMBL" id="KAJ8045560.1"/>
    </source>
</evidence>
<feature type="coiled-coil region" evidence="1">
    <location>
        <begin position="605"/>
        <end position="653"/>
    </location>
</feature>
<dbReference type="InterPro" id="IPR026175">
    <property type="entry name" value="MIPOL1"/>
</dbReference>
<keyword evidence="4" id="KW-1185">Reference proteome</keyword>
<dbReference type="EMBL" id="JAIZAY010000003">
    <property type="protein sequence ID" value="KAJ8045560.1"/>
    <property type="molecule type" value="Genomic_DNA"/>
</dbReference>
<comment type="caution">
    <text evidence="3">The sequence shown here is derived from an EMBL/GenBank/DDBJ whole genome shotgun (WGS) entry which is preliminary data.</text>
</comment>
<proteinExistence type="predicted"/>
<dbReference type="OrthoDB" id="6426880at2759"/>
<feature type="compositionally biased region" description="Acidic residues" evidence="2">
    <location>
        <begin position="434"/>
        <end position="448"/>
    </location>
</feature>
<evidence type="ECO:0000313" key="4">
    <source>
        <dbReference type="Proteomes" id="UP001152320"/>
    </source>
</evidence>
<protein>
    <submittedName>
        <fullName evidence="3">Mirror-image polydactyly protein1 protein</fullName>
    </submittedName>
</protein>
<feature type="region of interest" description="Disordered" evidence="2">
    <location>
        <begin position="1"/>
        <end position="40"/>
    </location>
</feature>
<feature type="region of interest" description="Disordered" evidence="2">
    <location>
        <begin position="238"/>
        <end position="295"/>
    </location>
</feature>
<evidence type="ECO:0000256" key="1">
    <source>
        <dbReference type="SAM" id="Coils"/>
    </source>
</evidence>
<evidence type="ECO:0000256" key="2">
    <source>
        <dbReference type="SAM" id="MobiDB-lite"/>
    </source>
</evidence>
<name>A0A9Q1CIZ6_HOLLE</name>
<dbReference type="Proteomes" id="UP001152320">
    <property type="component" value="Chromosome 3"/>
</dbReference>